<reference evidence="1" key="1">
    <citation type="journal article" date="2021" name="Proc. Natl. Acad. Sci. U.S.A.">
        <title>A Catalog of Tens of Thousands of Viruses from Human Metagenomes Reveals Hidden Associations with Chronic Diseases.</title>
        <authorList>
            <person name="Tisza M.J."/>
            <person name="Buck C.B."/>
        </authorList>
    </citation>
    <scope>NUCLEOTIDE SEQUENCE</scope>
    <source>
        <strain evidence="1">Ctshb19</strain>
    </source>
</reference>
<evidence type="ECO:0000313" key="1">
    <source>
        <dbReference type="EMBL" id="DAF93647.1"/>
    </source>
</evidence>
<sequence>MFMTKLYEPRVLGKGITIETAPTEPNHGARLVDVQGHTKIVKAVITDATLVEIPVSTPDYIVQCYDAAKQIIYPNNAHEIDGKIVVEFLQPQTGEVRVLFVGGDGGD</sequence>
<dbReference type="EMBL" id="BK016086">
    <property type="protein sequence ID" value="DAF93647.1"/>
    <property type="molecule type" value="Genomic_DNA"/>
</dbReference>
<name>A0A8S5UGN4_9CAUD</name>
<organism evidence="1">
    <name type="scientific">Myoviridae sp. ctshb19</name>
    <dbReference type="NCBI Taxonomy" id="2825194"/>
    <lineage>
        <taxon>Viruses</taxon>
        <taxon>Duplodnaviria</taxon>
        <taxon>Heunggongvirae</taxon>
        <taxon>Uroviricota</taxon>
        <taxon>Caudoviricetes</taxon>
    </lineage>
</organism>
<protein>
    <submittedName>
        <fullName evidence="1">Uncharacterized protein</fullName>
    </submittedName>
</protein>
<accession>A0A8S5UGN4</accession>
<proteinExistence type="predicted"/>